<proteinExistence type="predicted"/>
<keyword evidence="4" id="KW-1185">Reference proteome</keyword>
<dbReference type="InterPro" id="IPR007021">
    <property type="entry name" value="DUF659"/>
</dbReference>
<dbReference type="SUPFAM" id="SSF53098">
    <property type="entry name" value="Ribonuclease H-like"/>
    <property type="match status" value="1"/>
</dbReference>
<reference evidence="3" key="1">
    <citation type="submission" date="2021-07" db="EMBL/GenBank/DDBJ databases">
        <authorList>
            <person name="Catto M.A."/>
            <person name="Jacobson A."/>
            <person name="Kennedy G."/>
            <person name="Labadie P."/>
            <person name="Hunt B.G."/>
            <person name="Srinivasan R."/>
        </authorList>
    </citation>
    <scope>NUCLEOTIDE SEQUENCE</scope>
    <source>
        <strain evidence="3">PL_HMW_Pooled</strain>
        <tissue evidence="3">Head</tissue>
    </source>
</reference>
<evidence type="ECO:0000313" key="3">
    <source>
        <dbReference type="EMBL" id="KAK3931261.1"/>
    </source>
</evidence>
<dbReference type="PANTHER" id="PTHR32344">
    <property type="entry name" value="U1-TYPE DOMAIN-CONTAINING PROTEIN"/>
    <property type="match status" value="1"/>
</dbReference>
<sequence length="582" mass="67178">MGPTKKTLKNRVAEFAGDGMIEVGQVMMCSHCNTRVEWSKSDTRKKHISSESHKKAKQQQKSSKKRQQTFGEALETAKKRKDEKHTFILDTVEALVASNIPLHNVDHPAFQNWLHKYMPGGGDLPKSPTLREKYVPELRQIKFEELKEILKEKVIVIYCDETTDSSGRAVFNILLQTVTPSDTQKLYLASSVIVDLVNSSSCANAILECLMKMEKNINDVVAVVSDSAWCMCKCVRILKGLNPSLLHVQCWPHKLHNAANTFQKTLPELNKAVMKVKKVFLHARKRSNEYLIFLQEKFPTEKSKWTLFPIPCITRWNSWKKSVNYLNTHFNDIMEFLEGEQDESENDDNEEEEEEDHSKDSKCIQYLKKLTGQEREEIQVQAEFVAAKCKEEEILIQLLQTNKFPTSHLIYQKIDKDPAKDYLLGLEALLSPRNLARSPLPAEEVKKSLQHIPFAKTIPLHDFMAGWSALSTLVKEEMKKPDFKTIKLVELLCALKMDYPDFASKCLQAIWIFPSNANSERSIRACNIVVNDLRRRLKPENAETLNIIYFNRNEEERQESYNPFREEFEDLGEETLMEFLGM</sequence>
<accession>A0AAE1I357</accession>
<dbReference type="Pfam" id="PF04937">
    <property type="entry name" value="DUF659"/>
    <property type="match status" value="1"/>
</dbReference>
<gene>
    <name evidence="3" type="ORF">KUF71_025520</name>
</gene>
<name>A0AAE1I357_9NEOP</name>
<dbReference type="Proteomes" id="UP001219518">
    <property type="component" value="Unassembled WGS sequence"/>
</dbReference>
<dbReference type="GO" id="GO:0006357">
    <property type="term" value="P:regulation of transcription by RNA polymerase II"/>
    <property type="evidence" value="ECO:0007669"/>
    <property type="project" value="InterPro"/>
</dbReference>
<dbReference type="InterPro" id="IPR033375">
    <property type="entry name" value="Cggbp1"/>
</dbReference>
<evidence type="ECO:0000259" key="2">
    <source>
        <dbReference type="Pfam" id="PF04937"/>
    </source>
</evidence>
<dbReference type="EMBL" id="JAHWGI010001421">
    <property type="protein sequence ID" value="KAK3931261.1"/>
    <property type="molecule type" value="Genomic_DNA"/>
</dbReference>
<reference evidence="3" key="2">
    <citation type="journal article" date="2023" name="BMC Genomics">
        <title>Pest status, molecular evolution, and epigenetic factors derived from the genome assembly of Frankliniella fusca, a thysanopteran phytovirus vector.</title>
        <authorList>
            <person name="Catto M.A."/>
            <person name="Labadie P.E."/>
            <person name="Jacobson A.L."/>
            <person name="Kennedy G.G."/>
            <person name="Srinivasan R."/>
            <person name="Hunt B.G."/>
        </authorList>
    </citation>
    <scope>NUCLEOTIDE SEQUENCE</scope>
    <source>
        <strain evidence="3">PL_HMW_Pooled</strain>
    </source>
</reference>
<feature type="compositionally biased region" description="Basic and acidic residues" evidence="1">
    <location>
        <begin position="39"/>
        <end position="53"/>
    </location>
</feature>
<feature type="region of interest" description="Disordered" evidence="1">
    <location>
        <begin position="340"/>
        <end position="361"/>
    </location>
</feature>
<evidence type="ECO:0000313" key="4">
    <source>
        <dbReference type="Proteomes" id="UP001219518"/>
    </source>
</evidence>
<dbReference type="AlphaFoldDB" id="A0AAE1I357"/>
<comment type="caution">
    <text evidence="3">The sequence shown here is derived from an EMBL/GenBank/DDBJ whole genome shotgun (WGS) entry which is preliminary data.</text>
</comment>
<dbReference type="GO" id="GO:0003690">
    <property type="term" value="F:double-stranded DNA binding"/>
    <property type="evidence" value="ECO:0007669"/>
    <property type="project" value="InterPro"/>
</dbReference>
<protein>
    <submittedName>
        <fullName evidence="3">CGG triplet repeat-binding protein 1</fullName>
    </submittedName>
</protein>
<feature type="compositionally biased region" description="Acidic residues" evidence="1">
    <location>
        <begin position="340"/>
        <end position="355"/>
    </location>
</feature>
<evidence type="ECO:0000256" key="1">
    <source>
        <dbReference type="SAM" id="MobiDB-lite"/>
    </source>
</evidence>
<feature type="domain" description="DUF659" evidence="2">
    <location>
        <begin position="141"/>
        <end position="279"/>
    </location>
</feature>
<organism evidence="3 4">
    <name type="scientific">Frankliniella fusca</name>
    <dbReference type="NCBI Taxonomy" id="407009"/>
    <lineage>
        <taxon>Eukaryota</taxon>
        <taxon>Metazoa</taxon>
        <taxon>Ecdysozoa</taxon>
        <taxon>Arthropoda</taxon>
        <taxon>Hexapoda</taxon>
        <taxon>Insecta</taxon>
        <taxon>Pterygota</taxon>
        <taxon>Neoptera</taxon>
        <taxon>Paraneoptera</taxon>
        <taxon>Thysanoptera</taxon>
        <taxon>Terebrantia</taxon>
        <taxon>Thripoidea</taxon>
        <taxon>Thripidae</taxon>
        <taxon>Frankliniella</taxon>
    </lineage>
</organism>
<feature type="compositionally biased region" description="Basic residues" evidence="1">
    <location>
        <begin position="54"/>
        <end position="67"/>
    </location>
</feature>
<dbReference type="InterPro" id="IPR012337">
    <property type="entry name" value="RNaseH-like_sf"/>
</dbReference>
<dbReference type="PANTHER" id="PTHR32344:SF1">
    <property type="entry name" value="U1-TYPE DOMAIN-CONTAINING PROTEIN"/>
    <property type="match status" value="1"/>
</dbReference>
<dbReference type="GO" id="GO:0005634">
    <property type="term" value="C:nucleus"/>
    <property type="evidence" value="ECO:0007669"/>
    <property type="project" value="InterPro"/>
</dbReference>
<feature type="region of interest" description="Disordered" evidence="1">
    <location>
        <begin position="39"/>
        <end position="78"/>
    </location>
</feature>